<protein>
    <recommendedName>
        <fullName evidence="4">Exo-alpha-sialidase</fullName>
    </recommendedName>
</protein>
<keyword evidence="2" id="KW-0732">Signal</keyword>
<dbReference type="RefSeq" id="WP_354699731.1">
    <property type="nucleotide sequence ID" value="NZ_CP114014.1"/>
</dbReference>
<dbReference type="AlphaFoldDB" id="A0AAU7B3U1"/>
<organism evidence="3">
    <name type="scientific">Paraconexibacter sp. AEG42_29</name>
    <dbReference type="NCBI Taxonomy" id="2997339"/>
    <lineage>
        <taxon>Bacteria</taxon>
        <taxon>Bacillati</taxon>
        <taxon>Actinomycetota</taxon>
        <taxon>Thermoleophilia</taxon>
        <taxon>Solirubrobacterales</taxon>
        <taxon>Paraconexibacteraceae</taxon>
        <taxon>Paraconexibacter</taxon>
    </lineage>
</organism>
<sequence length="578" mass="58668">MRARAVIIVAALGALLGAAPAGAATPFVAFEGRQQDLAMDAAGNAHLVHLGGSPGQVRYCRADRGATACGAAREVGMTGAVGGPYVLAAAPSTIHVYSHLSQGRLATSTDGGGTFGPVRVVSDPQPASPLPSGTSQAILGPGDAISTISGGGNFQHHPLTGPAPTTWAMLKPQDPVVGSADLALDGGTLVALLQGASSGSSSSEGTSIRRHSGTGNPNDVATWGPPVPLTTTPLTEREGFVGGPGGVFLMETQRLGTESAIGSRTTVRRIGAAGAGAPVELGTDLQRPEIHQDPAGNLHVVYGADVDQPDDTKAFELHWRTSTDGVTWSAPVPVYRGTRPAAGFSRDGLAMTADGHGWAMFGVQNGSTAPVTLLELGPVGGGAGPGGPVVPGVTPGGGGGPADRTAPVLSGLTIPATFRLGTALTPVQLRLAPRGATIRFTLSEPAEVRLKFLRLVPGLRLDAAGCTPRTATNVAKLRARLARTAAIRRLKGKARTAALARALAKRACGAVDRAFTSRSISRDAVAGANAVPFSGRIRGQAAGTTVLKPGRYRVVAEPRDAARNRGKASFRDFTLAKG</sequence>
<evidence type="ECO:0000313" key="3">
    <source>
        <dbReference type="EMBL" id="XAY08553.1"/>
    </source>
</evidence>
<proteinExistence type="predicted"/>
<feature type="compositionally biased region" description="Low complexity" evidence="1">
    <location>
        <begin position="195"/>
        <end position="206"/>
    </location>
</feature>
<feature type="chain" id="PRO_5043425476" description="Exo-alpha-sialidase" evidence="2">
    <location>
        <begin position="24"/>
        <end position="578"/>
    </location>
</feature>
<feature type="signal peptide" evidence="2">
    <location>
        <begin position="1"/>
        <end position="23"/>
    </location>
</feature>
<evidence type="ECO:0008006" key="4">
    <source>
        <dbReference type="Google" id="ProtNLM"/>
    </source>
</evidence>
<reference evidence="3" key="1">
    <citation type="submission" date="2022-12" db="EMBL/GenBank/DDBJ databases">
        <title>Paraconexibacter alkalitolerans sp. nov. and Baekduia alba sp. nov., isolated from soil and emended description of the genera Paraconexibacter (Chun et al., 2020) and Baekduia (An et al., 2020).</title>
        <authorList>
            <person name="Vieira S."/>
            <person name="Huber K.J."/>
            <person name="Geppert A."/>
            <person name="Wolf J."/>
            <person name="Neumann-Schaal M."/>
            <person name="Muesken M."/>
            <person name="Overmann J."/>
        </authorList>
    </citation>
    <scope>NUCLEOTIDE SEQUENCE</scope>
    <source>
        <strain evidence="3">AEG42_29</strain>
    </source>
</reference>
<evidence type="ECO:0000256" key="1">
    <source>
        <dbReference type="SAM" id="MobiDB-lite"/>
    </source>
</evidence>
<feature type="region of interest" description="Disordered" evidence="1">
    <location>
        <begin position="195"/>
        <end position="225"/>
    </location>
</feature>
<accession>A0AAU7B3U1</accession>
<dbReference type="KEGG" id="parq:DSM112329_05455"/>
<gene>
    <name evidence="3" type="ORF">DSM112329_05455</name>
</gene>
<evidence type="ECO:0000256" key="2">
    <source>
        <dbReference type="SAM" id="SignalP"/>
    </source>
</evidence>
<name>A0AAU7B3U1_9ACTN</name>
<dbReference type="EMBL" id="CP114014">
    <property type="protein sequence ID" value="XAY08553.1"/>
    <property type="molecule type" value="Genomic_DNA"/>
</dbReference>